<evidence type="ECO:0000313" key="2">
    <source>
        <dbReference type="EMBL" id="VDI17176.1"/>
    </source>
</evidence>
<gene>
    <name evidence="2" type="ORF">MGAL_10B031747</name>
</gene>
<proteinExistence type="predicted"/>
<sequence>MKFARMTRFASSKSTQQTAMRIDTTLDVRIQSYVRKIKPYIFLVDVVIIVMCCVINVVITQMYAMLIFLAMIKLVFQCRNVYHAICYLHKYTTHTKQQLFDVGCKHSSLCTQGYSNILGRRSSDGVHQECESCCSGAAFCNHDLQCNHVPQKIINNTCSTTNECIGNLVCLNGTCKCQSDQYYWGVKTCHKRHNVNERCTSDHQCKQSLSCEQNICKCVVNKFWNGSLCEPIPPMGVWIHCTAIMGIANVMLALTIGMDRPV</sequence>
<dbReference type="AlphaFoldDB" id="A0A8B6DCG2"/>
<feature type="transmembrane region" description="Helical" evidence="1">
    <location>
        <begin position="237"/>
        <end position="256"/>
    </location>
</feature>
<accession>A0A8B6DCG2</accession>
<dbReference type="EMBL" id="UYJE01003179">
    <property type="protein sequence ID" value="VDI17176.1"/>
    <property type="molecule type" value="Genomic_DNA"/>
</dbReference>
<dbReference type="Proteomes" id="UP000596742">
    <property type="component" value="Unassembled WGS sequence"/>
</dbReference>
<name>A0A8B6DCG2_MYTGA</name>
<evidence type="ECO:0000313" key="3">
    <source>
        <dbReference type="Proteomes" id="UP000596742"/>
    </source>
</evidence>
<keyword evidence="1" id="KW-0812">Transmembrane</keyword>
<evidence type="ECO:0000256" key="1">
    <source>
        <dbReference type="SAM" id="Phobius"/>
    </source>
</evidence>
<keyword evidence="3" id="KW-1185">Reference proteome</keyword>
<dbReference type="OrthoDB" id="6124335at2759"/>
<comment type="caution">
    <text evidence="2">The sequence shown here is derived from an EMBL/GenBank/DDBJ whole genome shotgun (WGS) entry which is preliminary data.</text>
</comment>
<organism evidence="2 3">
    <name type="scientific">Mytilus galloprovincialis</name>
    <name type="common">Mediterranean mussel</name>
    <dbReference type="NCBI Taxonomy" id="29158"/>
    <lineage>
        <taxon>Eukaryota</taxon>
        <taxon>Metazoa</taxon>
        <taxon>Spiralia</taxon>
        <taxon>Lophotrochozoa</taxon>
        <taxon>Mollusca</taxon>
        <taxon>Bivalvia</taxon>
        <taxon>Autobranchia</taxon>
        <taxon>Pteriomorphia</taxon>
        <taxon>Mytilida</taxon>
        <taxon>Mytiloidea</taxon>
        <taxon>Mytilidae</taxon>
        <taxon>Mytilinae</taxon>
        <taxon>Mytilus</taxon>
    </lineage>
</organism>
<feature type="transmembrane region" description="Helical" evidence="1">
    <location>
        <begin position="39"/>
        <end position="72"/>
    </location>
</feature>
<reference evidence="2" key="1">
    <citation type="submission" date="2018-11" db="EMBL/GenBank/DDBJ databases">
        <authorList>
            <person name="Alioto T."/>
            <person name="Alioto T."/>
        </authorList>
    </citation>
    <scope>NUCLEOTIDE SEQUENCE</scope>
</reference>
<evidence type="ECO:0008006" key="4">
    <source>
        <dbReference type="Google" id="ProtNLM"/>
    </source>
</evidence>
<protein>
    <recommendedName>
        <fullName evidence="4">EGF-like domain-containing protein</fullName>
    </recommendedName>
</protein>
<keyword evidence="1" id="KW-1133">Transmembrane helix</keyword>
<keyword evidence="1" id="KW-0472">Membrane</keyword>